<accession>A5E6B3</accession>
<keyword evidence="4" id="KW-0949">S-adenosyl-L-methionine</keyword>
<evidence type="ECO:0000256" key="5">
    <source>
        <dbReference type="ARBA" id="ARBA00022939"/>
    </source>
</evidence>
<protein>
    <recommendedName>
        <fullName evidence="1">catechol O-methyltransferase</fullName>
        <ecNumber evidence="1">2.1.1.6</ecNumber>
    </recommendedName>
</protein>
<dbReference type="InParanoid" id="A5E6B3"/>
<dbReference type="HOGENOM" id="CLU_050461_3_0_1"/>
<dbReference type="PROSITE" id="PS51682">
    <property type="entry name" value="SAM_OMT_I"/>
    <property type="match status" value="1"/>
</dbReference>
<dbReference type="SUPFAM" id="SSF53335">
    <property type="entry name" value="S-adenosyl-L-methionine-dependent methyltransferases"/>
    <property type="match status" value="1"/>
</dbReference>
<proteinExistence type="inferred from homology"/>
<dbReference type="GO" id="GO:0008171">
    <property type="term" value="F:O-methyltransferase activity"/>
    <property type="evidence" value="ECO:0007669"/>
    <property type="project" value="InterPro"/>
</dbReference>
<keyword evidence="3" id="KW-0808">Transferase</keyword>
<dbReference type="KEGG" id="lel:PVL30_005285"/>
<dbReference type="eggNOG" id="KOG1663">
    <property type="taxonomic scope" value="Eukaryota"/>
</dbReference>
<gene>
    <name evidence="7" type="ORF">LELG_05152</name>
</gene>
<dbReference type="PANTHER" id="PTHR43836:SF2">
    <property type="entry name" value="CATECHOL O-METHYLTRANSFERASE 1-RELATED"/>
    <property type="match status" value="1"/>
</dbReference>
<evidence type="ECO:0000256" key="3">
    <source>
        <dbReference type="ARBA" id="ARBA00022679"/>
    </source>
</evidence>
<evidence type="ECO:0000256" key="6">
    <source>
        <dbReference type="ARBA" id="ARBA00023453"/>
    </source>
</evidence>
<evidence type="ECO:0000313" key="8">
    <source>
        <dbReference type="Proteomes" id="UP000001996"/>
    </source>
</evidence>
<dbReference type="OMA" id="VEITRCV"/>
<dbReference type="VEuPathDB" id="FungiDB:LELG_05152"/>
<dbReference type="EMBL" id="CH981531">
    <property type="protein sequence ID" value="EDK46971.1"/>
    <property type="molecule type" value="Genomic_DNA"/>
</dbReference>
<evidence type="ECO:0000256" key="1">
    <source>
        <dbReference type="ARBA" id="ARBA00012880"/>
    </source>
</evidence>
<dbReference type="EC" id="2.1.1.6" evidence="1"/>
<evidence type="ECO:0000313" key="7">
    <source>
        <dbReference type="EMBL" id="EDK46971.1"/>
    </source>
</evidence>
<reference evidence="7 8" key="1">
    <citation type="journal article" date="2009" name="Nature">
        <title>Evolution of pathogenicity and sexual reproduction in eight Candida genomes.</title>
        <authorList>
            <person name="Butler G."/>
            <person name="Rasmussen M.D."/>
            <person name="Lin M.F."/>
            <person name="Santos M.A."/>
            <person name="Sakthikumar S."/>
            <person name="Munro C.A."/>
            <person name="Rheinbay E."/>
            <person name="Grabherr M."/>
            <person name="Forche A."/>
            <person name="Reedy J.L."/>
            <person name="Agrafioti I."/>
            <person name="Arnaud M.B."/>
            <person name="Bates S."/>
            <person name="Brown A.J."/>
            <person name="Brunke S."/>
            <person name="Costanzo M.C."/>
            <person name="Fitzpatrick D.A."/>
            <person name="de Groot P.W."/>
            <person name="Harris D."/>
            <person name="Hoyer L.L."/>
            <person name="Hube B."/>
            <person name="Klis F.M."/>
            <person name="Kodira C."/>
            <person name="Lennard N."/>
            <person name="Logue M.E."/>
            <person name="Martin R."/>
            <person name="Neiman A.M."/>
            <person name="Nikolaou E."/>
            <person name="Quail M.A."/>
            <person name="Quinn J."/>
            <person name="Santos M.C."/>
            <person name="Schmitzberger F.F."/>
            <person name="Sherlock G."/>
            <person name="Shah P."/>
            <person name="Silverstein K.A."/>
            <person name="Skrzypek M.S."/>
            <person name="Soll D."/>
            <person name="Staggs R."/>
            <person name="Stansfield I."/>
            <person name="Stumpf M.P."/>
            <person name="Sudbery P.E."/>
            <person name="Srikantha T."/>
            <person name="Zeng Q."/>
            <person name="Berman J."/>
            <person name="Berriman M."/>
            <person name="Heitman J."/>
            <person name="Gow N.A."/>
            <person name="Lorenz M.C."/>
            <person name="Birren B.W."/>
            <person name="Kellis M."/>
            <person name="Cuomo C.A."/>
        </authorList>
    </citation>
    <scope>NUCLEOTIDE SEQUENCE [LARGE SCALE GENOMIC DNA]</scope>
    <source>
        <strain evidence="8">ATCC 11503 / BCRC 21390 / CBS 2605 / JCM 1781 / NBRC 1676 / NRRL YB-4239</strain>
    </source>
</reference>
<comment type="similarity">
    <text evidence="6">Belongs to the class I-like SAM-binding methyltransferase superfamily. Cation-dependent O-methyltransferase family.</text>
</comment>
<keyword evidence="5" id="KW-0128">Catecholamine metabolism</keyword>
<keyword evidence="2" id="KW-0489">Methyltransferase</keyword>
<dbReference type="Proteomes" id="UP000001996">
    <property type="component" value="Unassembled WGS sequence"/>
</dbReference>
<name>A5E6B3_LODEL</name>
<dbReference type="GO" id="GO:0006584">
    <property type="term" value="P:catecholamine metabolic process"/>
    <property type="evidence" value="ECO:0007669"/>
    <property type="project" value="UniProtKB-KW"/>
</dbReference>
<dbReference type="AlphaFoldDB" id="A5E6B3"/>
<dbReference type="Gene3D" id="3.40.50.150">
    <property type="entry name" value="Vaccinia Virus protein VP39"/>
    <property type="match status" value="1"/>
</dbReference>
<dbReference type="PANTHER" id="PTHR43836">
    <property type="entry name" value="CATECHOL O-METHYLTRANSFERASE 1-RELATED"/>
    <property type="match status" value="1"/>
</dbReference>
<dbReference type="OrthoDB" id="186626at2759"/>
<evidence type="ECO:0000256" key="4">
    <source>
        <dbReference type="ARBA" id="ARBA00022691"/>
    </source>
</evidence>
<organism evidence="7 8">
    <name type="scientific">Lodderomyces elongisporus (strain ATCC 11503 / CBS 2605 / JCM 1781 / NBRC 1676 / NRRL YB-4239)</name>
    <name type="common">Yeast</name>
    <name type="synonym">Saccharomyces elongisporus</name>
    <dbReference type="NCBI Taxonomy" id="379508"/>
    <lineage>
        <taxon>Eukaryota</taxon>
        <taxon>Fungi</taxon>
        <taxon>Dikarya</taxon>
        <taxon>Ascomycota</taxon>
        <taxon>Saccharomycotina</taxon>
        <taxon>Pichiomycetes</taxon>
        <taxon>Debaryomycetaceae</taxon>
        <taxon>Candida/Lodderomyces clade</taxon>
        <taxon>Lodderomyces</taxon>
    </lineage>
</organism>
<dbReference type="InterPro" id="IPR029063">
    <property type="entry name" value="SAM-dependent_MTases_sf"/>
</dbReference>
<evidence type="ECO:0000256" key="2">
    <source>
        <dbReference type="ARBA" id="ARBA00022603"/>
    </source>
</evidence>
<dbReference type="GeneID" id="5230706"/>
<keyword evidence="8" id="KW-1185">Reference proteome</keyword>
<dbReference type="GO" id="GO:0032259">
    <property type="term" value="P:methylation"/>
    <property type="evidence" value="ECO:0007669"/>
    <property type="project" value="UniProtKB-KW"/>
</dbReference>
<dbReference type="Pfam" id="PF01596">
    <property type="entry name" value="Methyltransf_3"/>
    <property type="match status" value="1"/>
</dbReference>
<dbReference type="InterPro" id="IPR002935">
    <property type="entry name" value="SAM_O-MeTrfase"/>
</dbReference>
<dbReference type="STRING" id="379508.A5E6B3"/>
<sequence>MSDSTESKEERFHQYLLNLPKEKKDAIRGKPHEVLKIIDEYPEHFMNIGQEKGKIISKHIREKSPKIMIELGGYLGYSAVLFANELVEDPEAKYFSFEANADFAKIAKDVIELAGLSKKIEIIVGKAAYTLVEFKERLSRNHGLKPIDFIFIDHWKDLYVPDLRELESLNFVAPGTIITVCIR</sequence>